<name>A0A1H3FAT6_9RHOB</name>
<evidence type="ECO:0000256" key="1">
    <source>
        <dbReference type="ARBA" id="ARBA00001974"/>
    </source>
</evidence>
<feature type="domain" description="Acyl-CoA dehydrogenase/oxidase N-terminal" evidence="9">
    <location>
        <begin position="13"/>
        <end position="122"/>
    </location>
</feature>
<keyword evidence="11" id="KW-1185">Reference proteome</keyword>
<dbReference type="FunFam" id="2.40.110.10:FF:000011">
    <property type="entry name" value="Acyl-CoA dehydrogenase FadE34"/>
    <property type="match status" value="1"/>
</dbReference>
<evidence type="ECO:0000313" key="10">
    <source>
        <dbReference type="EMBL" id="SDX88005.1"/>
    </source>
</evidence>
<dbReference type="Pfam" id="PF00441">
    <property type="entry name" value="Acyl-CoA_dh_1"/>
    <property type="match status" value="1"/>
</dbReference>
<dbReference type="EMBL" id="FNMZ01000012">
    <property type="protein sequence ID" value="SDX88005.1"/>
    <property type="molecule type" value="Genomic_DNA"/>
</dbReference>
<dbReference type="InterPro" id="IPR036250">
    <property type="entry name" value="AcylCo_DH-like_C"/>
</dbReference>
<sequence>MFINAAAPRDPNLEKFRMEVREFCQTEIGPEMRRILDLGQHLPKDMHDGWLKALGRKGWLTGHWAKEHGGLGWTPEESAIFRDETDGAAAPWLAPFGVTMVGPVIYTFGTPEQKARHLPGIRKNDVWWCQGYSEPGSGSDLASLKTRAVRDGDDYVVNGQKIWTTLAHWADWIFCLVRTDPDAPKKQQGISFLLIDMKTPGITVRPLITLDLGHHLNEVFFEDVRVPAENLIGEENKGWDYAKFLLAHERVGVAEIGKFGRYLAQLRKLLGETREGGRPLSEDPGFRRRLAELEMNLSTLKAMHADALAQGTPGLISAAALKIRGSELQQAILQTMTDVLGRHGLAYQADALMAGWNGELVGPEESAGILAEHLHRRAATIYGGSSEIQRNIIAKGALGL</sequence>
<dbReference type="GO" id="GO:0005886">
    <property type="term" value="C:plasma membrane"/>
    <property type="evidence" value="ECO:0007669"/>
    <property type="project" value="TreeGrafter"/>
</dbReference>
<dbReference type="InterPro" id="IPR037069">
    <property type="entry name" value="AcylCoA_DH/ox_N_sf"/>
</dbReference>
<dbReference type="InterPro" id="IPR046373">
    <property type="entry name" value="Acyl-CoA_Oxase/DH_mid-dom_sf"/>
</dbReference>
<dbReference type="STRING" id="356660.SAMN05444336_11229"/>
<dbReference type="AlphaFoldDB" id="A0A1H3FAT6"/>
<evidence type="ECO:0000256" key="3">
    <source>
        <dbReference type="ARBA" id="ARBA00022630"/>
    </source>
</evidence>
<gene>
    <name evidence="10" type="ORF">SAMN05444336_11229</name>
</gene>
<dbReference type="InterPro" id="IPR013786">
    <property type="entry name" value="AcylCoA_DH/ox_N"/>
</dbReference>
<dbReference type="Gene3D" id="1.20.140.10">
    <property type="entry name" value="Butyryl-CoA Dehydrogenase, subunit A, domain 3"/>
    <property type="match status" value="1"/>
</dbReference>
<accession>A0A1H3FAT6</accession>
<dbReference type="Gene3D" id="2.40.110.10">
    <property type="entry name" value="Butyryl-CoA Dehydrogenase, subunit A, domain 2"/>
    <property type="match status" value="1"/>
</dbReference>
<dbReference type="InterPro" id="IPR009075">
    <property type="entry name" value="AcylCo_DH/oxidase_C"/>
</dbReference>
<feature type="domain" description="Acyl-CoA oxidase/dehydrogenase middle" evidence="8">
    <location>
        <begin position="129"/>
        <end position="224"/>
    </location>
</feature>
<comment type="cofactor">
    <cofactor evidence="1 6">
        <name>FAD</name>
        <dbReference type="ChEBI" id="CHEBI:57692"/>
    </cofactor>
</comment>
<keyword evidence="4 6" id="KW-0274">FAD</keyword>
<dbReference type="Proteomes" id="UP000199118">
    <property type="component" value="Unassembled WGS sequence"/>
</dbReference>
<protein>
    <submittedName>
        <fullName evidence="10">Acyl-CoA dehydrogenase</fullName>
    </submittedName>
</protein>
<evidence type="ECO:0000313" key="11">
    <source>
        <dbReference type="Proteomes" id="UP000199118"/>
    </source>
</evidence>
<keyword evidence="3 6" id="KW-0285">Flavoprotein</keyword>
<dbReference type="PANTHER" id="PTHR43292:SF3">
    <property type="entry name" value="ACYL-COA DEHYDROGENASE FADE29"/>
    <property type="match status" value="1"/>
</dbReference>
<evidence type="ECO:0000256" key="5">
    <source>
        <dbReference type="ARBA" id="ARBA00023002"/>
    </source>
</evidence>
<keyword evidence="5 6" id="KW-0560">Oxidoreductase</keyword>
<evidence type="ECO:0000259" key="7">
    <source>
        <dbReference type="Pfam" id="PF00441"/>
    </source>
</evidence>
<evidence type="ECO:0000256" key="4">
    <source>
        <dbReference type="ARBA" id="ARBA00022827"/>
    </source>
</evidence>
<dbReference type="SUPFAM" id="SSF47203">
    <property type="entry name" value="Acyl-CoA dehydrogenase C-terminal domain-like"/>
    <property type="match status" value="1"/>
</dbReference>
<dbReference type="PANTHER" id="PTHR43292">
    <property type="entry name" value="ACYL-COA DEHYDROGENASE"/>
    <property type="match status" value="1"/>
</dbReference>
<dbReference type="Pfam" id="PF02770">
    <property type="entry name" value="Acyl-CoA_dh_M"/>
    <property type="match status" value="1"/>
</dbReference>
<dbReference type="GO" id="GO:0050660">
    <property type="term" value="F:flavin adenine dinucleotide binding"/>
    <property type="evidence" value="ECO:0007669"/>
    <property type="project" value="InterPro"/>
</dbReference>
<proteinExistence type="inferred from homology"/>
<dbReference type="InterPro" id="IPR006091">
    <property type="entry name" value="Acyl-CoA_Oxase/DH_mid-dom"/>
</dbReference>
<evidence type="ECO:0000256" key="2">
    <source>
        <dbReference type="ARBA" id="ARBA00009347"/>
    </source>
</evidence>
<evidence type="ECO:0000259" key="8">
    <source>
        <dbReference type="Pfam" id="PF02770"/>
    </source>
</evidence>
<reference evidence="10 11" key="1">
    <citation type="submission" date="2016-10" db="EMBL/GenBank/DDBJ databases">
        <authorList>
            <person name="de Groot N.N."/>
        </authorList>
    </citation>
    <scope>NUCLEOTIDE SEQUENCE [LARGE SCALE GENOMIC DNA]</scope>
    <source>
        <strain evidence="10 11">DSM 17890</strain>
    </source>
</reference>
<evidence type="ECO:0000259" key="9">
    <source>
        <dbReference type="Pfam" id="PF02771"/>
    </source>
</evidence>
<dbReference type="OrthoDB" id="9775090at2"/>
<evidence type="ECO:0000256" key="6">
    <source>
        <dbReference type="RuleBase" id="RU362125"/>
    </source>
</evidence>
<feature type="domain" description="Acyl-CoA dehydrogenase/oxidase C-terminal" evidence="7">
    <location>
        <begin position="236"/>
        <end position="397"/>
    </location>
</feature>
<dbReference type="InterPro" id="IPR009100">
    <property type="entry name" value="AcylCoA_DH/oxidase_NM_dom_sf"/>
</dbReference>
<organism evidence="10 11">
    <name type="scientific">Albimonas donghaensis</name>
    <dbReference type="NCBI Taxonomy" id="356660"/>
    <lineage>
        <taxon>Bacteria</taxon>
        <taxon>Pseudomonadati</taxon>
        <taxon>Pseudomonadota</taxon>
        <taxon>Alphaproteobacteria</taxon>
        <taxon>Rhodobacterales</taxon>
        <taxon>Paracoccaceae</taxon>
        <taxon>Albimonas</taxon>
    </lineage>
</organism>
<dbReference type="RefSeq" id="WP_092685140.1">
    <property type="nucleotide sequence ID" value="NZ_FNMZ01000012.1"/>
</dbReference>
<dbReference type="SUPFAM" id="SSF56645">
    <property type="entry name" value="Acyl-CoA dehydrogenase NM domain-like"/>
    <property type="match status" value="1"/>
</dbReference>
<dbReference type="GO" id="GO:0016627">
    <property type="term" value="F:oxidoreductase activity, acting on the CH-CH group of donors"/>
    <property type="evidence" value="ECO:0007669"/>
    <property type="project" value="InterPro"/>
</dbReference>
<dbReference type="Pfam" id="PF02771">
    <property type="entry name" value="Acyl-CoA_dh_N"/>
    <property type="match status" value="1"/>
</dbReference>
<comment type="similarity">
    <text evidence="2 6">Belongs to the acyl-CoA dehydrogenase family.</text>
</comment>
<dbReference type="InterPro" id="IPR052161">
    <property type="entry name" value="Mycobact_Acyl-CoA_DH"/>
</dbReference>
<dbReference type="Gene3D" id="1.10.540.10">
    <property type="entry name" value="Acyl-CoA dehydrogenase/oxidase, N-terminal domain"/>
    <property type="match status" value="1"/>
</dbReference>